<feature type="chain" id="PRO_5021369678" evidence="1">
    <location>
        <begin position="23"/>
        <end position="161"/>
    </location>
</feature>
<dbReference type="SMART" id="SM00972">
    <property type="entry name" value="SCPU"/>
    <property type="match status" value="1"/>
</dbReference>
<dbReference type="InterPro" id="IPR053167">
    <property type="entry name" value="Spore_coat_component"/>
</dbReference>
<accession>A0A501PCY9</accession>
<proteinExistence type="predicted"/>
<feature type="signal peptide" evidence="1">
    <location>
        <begin position="1"/>
        <end position="22"/>
    </location>
</feature>
<dbReference type="Pfam" id="PF05229">
    <property type="entry name" value="SCPU"/>
    <property type="match status" value="1"/>
</dbReference>
<dbReference type="InterPro" id="IPR007893">
    <property type="entry name" value="Spore_coat_U/FanG"/>
</dbReference>
<dbReference type="RefSeq" id="WP_139942227.1">
    <property type="nucleotide sequence ID" value="NZ_JBHSYP010000005.1"/>
</dbReference>
<reference evidence="4" key="1">
    <citation type="submission" date="2019-06" db="EMBL/GenBank/DDBJ databases">
        <title>The complete genome of Emcibacter congregatus ZYLT.</title>
        <authorList>
            <person name="Zhao Z."/>
        </authorList>
    </citation>
    <scope>NUCLEOTIDE SEQUENCE [LARGE SCALE GENOMIC DNA]</scope>
    <source>
        <strain evidence="4">MCCC 1A06723</strain>
    </source>
</reference>
<sequence>MFRILAAAALLFALFSFTPAKACIGLGCTCSVSVDDVTFGTYDFLAGSLDAASNVEVTCSALVVGVNFNYTVEADGGLSADMTNRHMSNGADTLHYNLYADAARTQIWGDGTSGTTVIADGYPLEILIPVTKNYPVYGRIPGGQVTPPGFYSDTLTVTVTY</sequence>
<dbReference type="EMBL" id="VFIY01000018">
    <property type="protein sequence ID" value="TPD57911.1"/>
    <property type="molecule type" value="Genomic_DNA"/>
</dbReference>
<keyword evidence="4" id="KW-1185">Reference proteome</keyword>
<dbReference type="OrthoDB" id="582666at2"/>
<keyword evidence="3" id="KW-0946">Virion</keyword>
<evidence type="ECO:0000259" key="2">
    <source>
        <dbReference type="Pfam" id="PF05229"/>
    </source>
</evidence>
<protein>
    <submittedName>
        <fullName evidence="3">Spore coat protein U domain-containing protein</fullName>
    </submittedName>
</protein>
<dbReference type="PANTHER" id="PTHR37089:SF3">
    <property type="entry name" value="EXPORTED PROTEIN"/>
    <property type="match status" value="1"/>
</dbReference>
<gene>
    <name evidence="3" type="ORF">FIV46_17605</name>
</gene>
<evidence type="ECO:0000256" key="1">
    <source>
        <dbReference type="SAM" id="SignalP"/>
    </source>
</evidence>
<comment type="caution">
    <text evidence="3">The sequence shown here is derived from an EMBL/GenBank/DDBJ whole genome shotgun (WGS) entry which is preliminary data.</text>
</comment>
<name>A0A501PCY9_9PROT</name>
<keyword evidence="1" id="KW-0732">Signal</keyword>
<organism evidence="3 4">
    <name type="scientific">Emcibacter nanhaiensis</name>
    <dbReference type="NCBI Taxonomy" id="1505037"/>
    <lineage>
        <taxon>Bacteria</taxon>
        <taxon>Pseudomonadati</taxon>
        <taxon>Pseudomonadota</taxon>
        <taxon>Alphaproteobacteria</taxon>
        <taxon>Emcibacterales</taxon>
        <taxon>Emcibacteraceae</taxon>
        <taxon>Emcibacter</taxon>
    </lineage>
</organism>
<dbReference type="Proteomes" id="UP000319148">
    <property type="component" value="Unassembled WGS sequence"/>
</dbReference>
<keyword evidence="3" id="KW-0167">Capsid protein</keyword>
<dbReference type="PANTHER" id="PTHR37089">
    <property type="entry name" value="PROTEIN U-RELATED"/>
    <property type="match status" value="1"/>
</dbReference>
<evidence type="ECO:0000313" key="4">
    <source>
        <dbReference type="Proteomes" id="UP000319148"/>
    </source>
</evidence>
<feature type="domain" description="Spore coat protein U/FanG" evidence="2">
    <location>
        <begin position="29"/>
        <end position="158"/>
    </location>
</feature>
<dbReference type="AlphaFoldDB" id="A0A501PCY9"/>
<evidence type="ECO:0000313" key="3">
    <source>
        <dbReference type="EMBL" id="TPD57911.1"/>
    </source>
</evidence>